<dbReference type="Pfam" id="PF03061">
    <property type="entry name" value="4HBT"/>
    <property type="match status" value="1"/>
</dbReference>
<dbReference type="GO" id="GO:0061522">
    <property type="term" value="F:1,4-dihydroxy-2-naphthoyl-CoA thioesterase activity"/>
    <property type="evidence" value="ECO:0007669"/>
    <property type="project" value="TreeGrafter"/>
</dbReference>
<dbReference type="PANTHER" id="PTHR43240:SF5">
    <property type="entry name" value="1,4-DIHYDROXY-2-NAPHTHOYL-COA THIOESTERASE 1"/>
    <property type="match status" value="1"/>
</dbReference>
<evidence type="ECO:0000256" key="1">
    <source>
        <dbReference type="ARBA" id="ARBA00022801"/>
    </source>
</evidence>
<evidence type="ECO:0000259" key="2">
    <source>
        <dbReference type="Pfam" id="PF03061"/>
    </source>
</evidence>
<organism evidence="3 4">
    <name type="scientific">Ceratopteris richardii</name>
    <name type="common">Triangle waterfern</name>
    <dbReference type="NCBI Taxonomy" id="49495"/>
    <lineage>
        <taxon>Eukaryota</taxon>
        <taxon>Viridiplantae</taxon>
        <taxon>Streptophyta</taxon>
        <taxon>Embryophyta</taxon>
        <taxon>Tracheophyta</taxon>
        <taxon>Polypodiopsida</taxon>
        <taxon>Polypodiidae</taxon>
        <taxon>Polypodiales</taxon>
        <taxon>Pteridineae</taxon>
        <taxon>Pteridaceae</taxon>
        <taxon>Parkerioideae</taxon>
        <taxon>Ceratopteris</taxon>
    </lineage>
</organism>
<dbReference type="CDD" id="cd03443">
    <property type="entry name" value="PaaI_thioesterase"/>
    <property type="match status" value="1"/>
</dbReference>
<comment type="caution">
    <text evidence="3">The sequence shown here is derived from an EMBL/GenBank/DDBJ whole genome shotgun (WGS) entry which is preliminary data.</text>
</comment>
<dbReference type="OrthoDB" id="46529at2759"/>
<gene>
    <name evidence="3" type="ORF">KP509_27G041000</name>
</gene>
<protein>
    <recommendedName>
        <fullName evidence="2">Thioesterase domain-containing protein</fullName>
    </recommendedName>
</protein>
<name>A0A8T2RFU5_CERRI</name>
<dbReference type="GO" id="GO:0042372">
    <property type="term" value="P:phylloquinone biosynthetic process"/>
    <property type="evidence" value="ECO:0007669"/>
    <property type="project" value="TreeGrafter"/>
</dbReference>
<reference evidence="3 4" key="1">
    <citation type="submission" date="2021-08" db="EMBL/GenBank/DDBJ databases">
        <title>WGS assembly of Ceratopteris richardii.</title>
        <authorList>
            <person name="Marchant D.B."/>
            <person name="Chen G."/>
            <person name="Jenkins J."/>
            <person name="Shu S."/>
            <person name="Leebens-Mack J."/>
            <person name="Grimwood J."/>
            <person name="Schmutz J."/>
            <person name="Soltis P."/>
            <person name="Soltis D."/>
            <person name="Chen Z.-H."/>
        </authorList>
    </citation>
    <scope>NUCLEOTIDE SEQUENCE [LARGE SCALE GENOMIC DNA]</scope>
    <source>
        <strain evidence="3">Whitten #5841</strain>
        <tissue evidence="3">Leaf</tissue>
    </source>
</reference>
<dbReference type="EMBL" id="CM035432">
    <property type="protein sequence ID" value="KAH7295279.1"/>
    <property type="molecule type" value="Genomic_DNA"/>
</dbReference>
<dbReference type="PANTHER" id="PTHR43240">
    <property type="entry name" value="1,4-DIHYDROXY-2-NAPHTHOYL-COA THIOESTERASE 1"/>
    <property type="match status" value="1"/>
</dbReference>
<keyword evidence="1" id="KW-0378">Hydrolase</keyword>
<dbReference type="SUPFAM" id="SSF54637">
    <property type="entry name" value="Thioesterase/thiol ester dehydrase-isomerase"/>
    <property type="match status" value="1"/>
</dbReference>
<proteinExistence type="predicted"/>
<dbReference type="InterPro" id="IPR003736">
    <property type="entry name" value="PAAI_dom"/>
</dbReference>
<accession>A0A8T2RFU5</accession>
<evidence type="ECO:0000313" key="4">
    <source>
        <dbReference type="Proteomes" id="UP000825935"/>
    </source>
</evidence>
<dbReference type="GO" id="GO:0005777">
    <property type="term" value="C:peroxisome"/>
    <property type="evidence" value="ECO:0007669"/>
    <property type="project" value="TreeGrafter"/>
</dbReference>
<dbReference type="InterPro" id="IPR006683">
    <property type="entry name" value="Thioestr_dom"/>
</dbReference>
<evidence type="ECO:0000313" key="3">
    <source>
        <dbReference type="EMBL" id="KAH7295279.1"/>
    </source>
</evidence>
<sequence length="167" mass="18099">MAKVGDDCSPQSYYYAFSEEPFEEVLKFIGFKMERMDPDCVEGRFIVNEKSCQPFGVLHGGMSALIAETLASTGAVIASGFQRVAGVQLTINHVKAAPIGTEVVASAKPMHLGQRTHVWDVTLTRSDSSADVNSQGSRIALGRVTLMIDPLGSKVKDDQQLVPRARL</sequence>
<dbReference type="Gene3D" id="3.10.129.10">
    <property type="entry name" value="Hotdog Thioesterase"/>
    <property type="match status" value="1"/>
</dbReference>
<dbReference type="NCBIfam" id="TIGR00369">
    <property type="entry name" value="unchar_dom_1"/>
    <property type="match status" value="1"/>
</dbReference>
<dbReference type="Proteomes" id="UP000825935">
    <property type="component" value="Chromosome 27"/>
</dbReference>
<feature type="domain" description="Thioesterase" evidence="2">
    <location>
        <begin position="55"/>
        <end position="127"/>
    </location>
</feature>
<dbReference type="InterPro" id="IPR029069">
    <property type="entry name" value="HotDog_dom_sf"/>
</dbReference>
<dbReference type="AlphaFoldDB" id="A0A8T2RFU5"/>
<dbReference type="OMA" id="STGAHMA"/>
<keyword evidence="4" id="KW-1185">Reference proteome</keyword>